<dbReference type="Gene3D" id="1.10.20.10">
    <property type="entry name" value="Histone, subunit A"/>
    <property type="match status" value="1"/>
</dbReference>
<dbReference type="InterPro" id="IPR009072">
    <property type="entry name" value="Histone-fold"/>
</dbReference>
<gene>
    <name evidence="7" type="ORF">HHI36_018992</name>
</gene>
<keyword evidence="4" id="KW-0804">Transcription</keyword>
<evidence type="ECO:0000256" key="1">
    <source>
        <dbReference type="ARBA" id="ARBA00004123"/>
    </source>
</evidence>
<dbReference type="GO" id="GO:0005634">
    <property type="term" value="C:nucleus"/>
    <property type="evidence" value="ECO:0007669"/>
    <property type="project" value="UniProtKB-SubCell"/>
</dbReference>
<dbReference type="GO" id="GO:0006366">
    <property type="term" value="P:transcription by RNA polymerase II"/>
    <property type="evidence" value="ECO:0007669"/>
    <property type="project" value="UniProtKB-ARBA"/>
</dbReference>
<evidence type="ECO:0000313" key="8">
    <source>
        <dbReference type="Proteomes" id="UP001516400"/>
    </source>
</evidence>
<evidence type="ECO:0008006" key="9">
    <source>
        <dbReference type="Google" id="ProtNLM"/>
    </source>
</evidence>
<keyword evidence="2" id="KW-0805">Transcription regulation</keyword>
<keyword evidence="3" id="KW-0010">Activator</keyword>
<protein>
    <recommendedName>
        <fullName evidence="9">Transcription initiation protein SPT3 homolog</fullName>
    </recommendedName>
</protein>
<dbReference type="SUPFAM" id="SSF47113">
    <property type="entry name" value="Histone-fold"/>
    <property type="match status" value="1"/>
</dbReference>
<dbReference type="AlphaFoldDB" id="A0ABD2P1W7"/>
<evidence type="ECO:0000313" key="7">
    <source>
        <dbReference type="EMBL" id="KAL3284853.1"/>
    </source>
</evidence>
<comment type="similarity">
    <text evidence="6">Belongs to the SPT3 family.</text>
</comment>
<dbReference type="Proteomes" id="UP001516400">
    <property type="component" value="Unassembled WGS sequence"/>
</dbReference>
<dbReference type="Pfam" id="PF02269">
    <property type="entry name" value="TFIID-18kDa"/>
    <property type="match status" value="1"/>
</dbReference>
<name>A0ABD2P1W7_9CUCU</name>
<sequence>MEKQKITFTNEISRMMFGFGDSHVPNPDTVQLVENITLEQLRTIVQEALKYSFDGKTLKGEELIFLMRHNKLKMRRFVKYLYNKKLKGIDPRSIGEIDVDLEEKPKGYLMQFIEKIDETGEFTDLTEMDEIKHERDLRADRISQALDEQQYLEFCRARSASFCSKHTMRNLERLKTWIDPDPNSEITFRLEALEVLAYFAYQTVAEITDYALLVRKDAKWQHDPLKQTCGSYYSATMFNCAQRFGAPSLDHSRVLSGQSPISVSEIKEVMRRVRSPQSGTLNFGGKCPETHFCFAL</sequence>
<comment type="caution">
    <text evidence="7">The sequence shown here is derived from an EMBL/GenBank/DDBJ whole genome shotgun (WGS) entry which is preliminary data.</text>
</comment>
<dbReference type="EMBL" id="JABFTP020000165">
    <property type="protein sequence ID" value="KAL3284853.1"/>
    <property type="molecule type" value="Genomic_DNA"/>
</dbReference>
<evidence type="ECO:0000256" key="5">
    <source>
        <dbReference type="ARBA" id="ARBA00023242"/>
    </source>
</evidence>
<evidence type="ECO:0000256" key="6">
    <source>
        <dbReference type="ARBA" id="ARBA00061274"/>
    </source>
</evidence>
<dbReference type="GO" id="GO:0000124">
    <property type="term" value="C:SAGA complex"/>
    <property type="evidence" value="ECO:0007669"/>
    <property type="project" value="UniProtKB-ARBA"/>
</dbReference>
<accession>A0ABD2P1W7</accession>
<keyword evidence="5" id="KW-0539">Nucleus</keyword>
<dbReference type="GO" id="GO:0006357">
    <property type="term" value="P:regulation of transcription by RNA polymerase II"/>
    <property type="evidence" value="ECO:0007669"/>
    <property type="project" value="UniProtKB-ARBA"/>
</dbReference>
<dbReference type="CDD" id="cd07978">
    <property type="entry name" value="HFD_TAF13"/>
    <property type="match status" value="1"/>
</dbReference>
<organism evidence="7 8">
    <name type="scientific">Cryptolaemus montrouzieri</name>
    <dbReference type="NCBI Taxonomy" id="559131"/>
    <lineage>
        <taxon>Eukaryota</taxon>
        <taxon>Metazoa</taxon>
        <taxon>Ecdysozoa</taxon>
        <taxon>Arthropoda</taxon>
        <taxon>Hexapoda</taxon>
        <taxon>Insecta</taxon>
        <taxon>Pterygota</taxon>
        <taxon>Neoptera</taxon>
        <taxon>Endopterygota</taxon>
        <taxon>Coleoptera</taxon>
        <taxon>Polyphaga</taxon>
        <taxon>Cucujiformia</taxon>
        <taxon>Coccinelloidea</taxon>
        <taxon>Coccinellidae</taxon>
        <taxon>Scymninae</taxon>
        <taxon>Scymnini</taxon>
        <taxon>Cryptolaemus</taxon>
    </lineage>
</organism>
<dbReference type="PANTHER" id="PTHR11380">
    <property type="entry name" value="TRANSCRIPTION INITIATION FACTOR TFIID/SUPT3-RELATED"/>
    <property type="match status" value="1"/>
</dbReference>
<evidence type="ECO:0000256" key="2">
    <source>
        <dbReference type="ARBA" id="ARBA00023015"/>
    </source>
</evidence>
<dbReference type="InterPro" id="IPR003195">
    <property type="entry name" value="TFIID_TAF13"/>
</dbReference>
<keyword evidence="8" id="KW-1185">Reference proteome</keyword>
<reference evidence="7 8" key="1">
    <citation type="journal article" date="2021" name="BMC Biol.">
        <title>Horizontally acquired antibacterial genes associated with adaptive radiation of ladybird beetles.</title>
        <authorList>
            <person name="Li H.S."/>
            <person name="Tang X.F."/>
            <person name="Huang Y.H."/>
            <person name="Xu Z.Y."/>
            <person name="Chen M.L."/>
            <person name="Du X.Y."/>
            <person name="Qiu B.Y."/>
            <person name="Chen P.T."/>
            <person name="Zhang W."/>
            <person name="Slipinski A."/>
            <person name="Escalona H.E."/>
            <person name="Waterhouse R.M."/>
            <person name="Zwick A."/>
            <person name="Pang H."/>
        </authorList>
    </citation>
    <scope>NUCLEOTIDE SEQUENCE [LARGE SCALE GENOMIC DNA]</scope>
    <source>
        <strain evidence="7">SYSU2018</strain>
    </source>
</reference>
<evidence type="ECO:0000256" key="4">
    <source>
        <dbReference type="ARBA" id="ARBA00023163"/>
    </source>
</evidence>
<comment type="subcellular location">
    <subcellularLocation>
        <location evidence="1">Nucleus</location>
    </subcellularLocation>
</comment>
<evidence type="ECO:0000256" key="3">
    <source>
        <dbReference type="ARBA" id="ARBA00023159"/>
    </source>
</evidence>
<dbReference type="PANTHER" id="PTHR11380:SF16">
    <property type="entry name" value="TRANSCRIPTION INITIATION PROTEIN SPT3 HOMOLOG"/>
    <property type="match status" value="1"/>
</dbReference>
<dbReference type="FunFam" id="1.10.20.10:FF:000023">
    <property type="entry name" value="transcription initiation protein SPT3 homolog"/>
    <property type="match status" value="1"/>
</dbReference>
<proteinExistence type="inferred from homology"/>